<evidence type="ECO:0000256" key="1">
    <source>
        <dbReference type="SAM" id="Phobius"/>
    </source>
</evidence>
<dbReference type="EMBL" id="JAMQGP010000001">
    <property type="protein sequence ID" value="MCM2678819.1"/>
    <property type="molecule type" value="Genomic_DNA"/>
</dbReference>
<feature type="transmembrane region" description="Helical" evidence="1">
    <location>
        <begin position="105"/>
        <end position="125"/>
    </location>
</feature>
<keyword evidence="1" id="KW-1133">Transmembrane helix</keyword>
<keyword evidence="3" id="KW-1185">Reference proteome</keyword>
<proteinExistence type="predicted"/>
<keyword evidence="1" id="KW-0472">Membrane</keyword>
<accession>A0AA42B6L3</accession>
<evidence type="ECO:0000313" key="3">
    <source>
        <dbReference type="Proteomes" id="UP001165393"/>
    </source>
</evidence>
<dbReference type="Pfam" id="PF04246">
    <property type="entry name" value="RseC_MucC"/>
    <property type="match status" value="1"/>
</dbReference>
<dbReference type="InterPro" id="IPR026268">
    <property type="entry name" value="RseC"/>
</dbReference>
<dbReference type="PANTHER" id="PTHR35867:SF1">
    <property type="entry name" value="PROTEIN RSEC"/>
    <property type="match status" value="1"/>
</dbReference>
<dbReference type="RefSeq" id="WP_251260170.1">
    <property type="nucleotide sequence ID" value="NZ_JAMQGP010000001.1"/>
</dbReference>
<gene>
    <name evidence="2" type="ORF">NAF29_03905</name>
</gene>
<protein>
    <submittedName>
        <fullName evidence="2">SoxR reducing system RseC family protein</fullName>
    </submittedName>
</protein>
<dbReference type="InterPro" id="IPR007359">
    <property type="entry name" value="SigmaE_reg_RseC_MucC"/>
</dbReference>
<dbReference type="PANTHER" id="PTHR35867">
    <property type="entry name" value="PROTEIN RSEC"/>
    <property type="match status" value="1"/>
</dbReference>
<dbReference type="AlphaFoldDB" id="A0AA42B6L3"/>
<dbReference type="Proteomes" id="UP001165393">
    <property type="component" value="Unassembled WGS sequence"/>
</dbReference>
<keyword evidence="1" id="KW-0812">Transmembrane</keyword>
<feature type="transmembrane region" description="Helical" evidence="1">
    <location>
        <begin position="73"/>
        <end position="99"/>
    </location>
</feature>
<organism evidence="2 3">
    <name type="scientific">Echinimonas agarilytica</name>
    <dbReference type="NCBI Taxonomy" id="1215918"/>
    <lineage>
        <taxon>Bacteria</taxon>
        <taxon>Pseudomonadati</taxon>
        <taxon>Pseudomonadota</taxon>
        <taxon>Gammaproteobacteria</taxon>
        <taxon>Alteromonadales</taxon>
        <taxon>Echinimonadaceae</taxon>
        <taxon>Echinimonas</taxon>
    </lineage>
</organism>
<sequence>MIETIATVVESRSGMVVVEAARKSSCDSCSDKQCGNGQVNRALETRYHKLSLPYDDQLQVGTQVVVAIPEQGLLTAAGLMFVLPMLSMLLLAFGAQWLFVERLGLHEITVIAWAAGGAWLGYKIARIWHQNLNQKEWLEPRIKRVIPEVVTTEIKSTF</sequence>
<comment type="caution">
    <text evidence="2">The sequence shown here is derived from an EMBL/GenBank/DDBJ whole genome shotgun (WGS) entry which is preliminary data.</text>
</comment>
<dbReference type="PIRSF" id="PIRSF004923">
    <property type="entry name" value="RseC"/>
    <property type="match status" value="1"/>
</dbReference>
<reference evidence="2 3" key="1">
    <citation type="journal article" date="2013" name="Antonie Van Leeuwenhoek">
        <title>Echinimonas agarilytica gen. nov., sp. nov., a new gammaproteobacterium isolated from the sea urchin Strongylocentrotus intermedius.</title>
        <authorList>
            <person name="Nedashkovskaya O.I."/>
            <person name="Stenkova A.M."/>
            <person name="Zhukova N.V."/>
            <person name="Van Trappen S."/>
            <person name="Lee J.S."/>
            <person name="Kim S.B."/>
        </authorList>
    </citation>
    <scope>NUCLEOTIDE SEQUENCE [LARGE SCALE GENOMIC DNA]</scope>
    <source>
        <strain evidence="2 3">KMM 6351</strain>
    </source>
</reference>
<name>A0AA42B6L3_9GAMM</name>
<evidence type="ECO:0000313" key="2">
    <source>
        <dbReference type="EMBL" id="MCM2678819.1"/>
    </source>
</evidence>